<dbReference type="PANTHER" id="PTHR42840:SF3">
    <property type="entry name" value="BINDING ROSSMANN FOLD OXIDOREDUCTASE, PUTATIVE (AFU_ORTHOLOGUE AFUA_2G10240)-RELATED"/>
    <property type="match status" value="1"/>
</dbReference>
<evidence type="ECO:0008006" key="6">
    <source>
        <dbReference type="Google" id="ProtNLM"/>
    </source>
</evidence>
<dbReference type="InterPro" id="IPR036291">
    <property type="entry name" value="NAD(P)-bd_dom_sf"/>
</dbReference>
<dbReference type="Gene3D" id="3.40.50.720">
    <property type="entry name" value="NAD(P)-binding Rossmann-like Domain"/>
    <property type="match status" value="1"/>
</dbReference>
<dbReference type="Gene3D" id="3.30.360.10">
    <property type="entry name" value="Dihydrodipicolinate Reductase, domain 2"/>
    <property type="match status" value="1"/>
</dbReference>
<dbReference type="AlphaFoldDB" id="A0A7S0ZAN6"/>
<evidence type="ECO:0000256" key="1">
    <source>
        <dbReference type="ARBA" id="ARBA00010928"/>
    </source>
</evidence>
<feature type="domain" description="Gfo/Idh/MocA-like oxidoreductase N-terminal" evidence="3">
    <location>
        <begin position="5"/>
        <end position="125"/>
    </location>
</feature>
<keyword evidence="2" id="KW-0560">Oxidoreductase</keyword>
<evidence type="ECO:0000313" key="5">
    <source>
        <dbReference type="EMBL" id="CAD8815895.1"/>
    </source>
</evidence>
<dbReference type="SUPFAM" id="SSF51735">
    <property type="entry name" value="NAD(P)-binding Rossmann-fold domains"/>
    <property type="match status" value="1"/>
</dbReference>
<feature type="domain" description="GFO/IDH/MocA-like oxidoreductase" evidence="4">
    <location>
        <begin position="135"/>
        <end position="255"/>
    </location>
</feature>
<sequence length="342" mass="38219">MDERLRVGVIGCGRIGQVHLETLVRLDNVNVVGVVDVVEETAKKIAEKYAISSFSKDPLDIFDGDPKCDAVWICTPTFMHVPLIKQAAERGIHVFCEKPLALSVAECNEAIEAVKQTKIQLMMGFQRRFDHGWALLKSKLNSGELGELCTIGMVSRDPEPAPESYLLNSGGIWIDMAIHDLDAIRFLMGKECISIYAQGAILNADTKQRFQNANDVDTTMALLTFEDNKLATLNIARKGSCYDQRCEVTGTQGVAKLDNVRPDSVNVEVFGNCNYMNLPMHAFMERYKRAYARESEIFVDCLLNKKRVPTNANDGKQAFRLALAASMSMKENRIVRMSEIEN</sequence>
<name>A0A7S0ZAN6_9RHOD</name>
<dbReference type="GO" id="GO:0000166">
    <property type="term" value="F:nucleotide binding"/>
    <property type="evidence" value="ECO:0007669"/>
    <property type="project" value="InterPro"/>
</dbReference>
<dbReference type="EMBL" id="HBFP01000369">
    <property type="protein sequence ID" value="CAD8815895.1"/>
    <property type="molecule type" value="Transcribed_RNA"/>
</dbReference>
<reference evidence="5" key="1">
    <citation type="submission" date="2021-01" db="EMBL/GenBank/DDBJ databases">
        <authorList>
            <person name="Corre E."/>
            <person name="Pelletier E."/>
            <person name="Niang G."/>
            <person name="Scheremetjew M."/>
            <person name="Finn R."/>
            <person name="Kale V."/>
            <person name="Holt S."/>
            <person name="Cochrane G."/>
            <person name="Meng A."/>
            <person name="Brown T."/>
            <person name="Cohen L."/>
        </authorList>
    </citation>
    <scope>NUCLEOTIDE SEQUENCE</scope>
    <source>
        <strain evidence="5">CCMP3278</strain>
    </source>
</reference>
<evidence type="ECO:0000259" key="3">
    <source>
        <dbReference type="Pfam" id="PF01408"/>
    </source>
</evidence>
<comment type="similarity">
    <text evidence="1">Belongs to the Gfo/Idh/MocA family.</text>
</comment>
<evidence type="ECO:0000256" key="2">
    <source>
        <dbReference type="ARBA" id="ARBA00023002"/>
    </source>
</evidence>
<protein>
    <recommendedName>
        <fullName evidence="6">Inositol 2-dehydrogenase</fullName>
    </recommendedName>
</protein>
<accession>A0A7S0ZAN6</accession>
<dbReference type="Pfam" id="PF01408">
    <property type="entry name" value="GFO_IDH_MocA"/>
    <property type="match status" value="1"/>
</dbReference>
<gene>
    <name evidence="5" type="ORF">TOLI1172_LOCUS283</name>
</gene>
<dbReference type="InterPro" id="IPR055170">
    <property type="entry name" value="GFO_IDH_MocA-like_dom"/>
</dbReference>
<organism evidence="5">
    <name type="scientific">Timspurckia oligopyrenoides</name>
    <dbReference type="NCBI Taxonomy" id="708627"/>
    <lineage>
        <taxon>Eukaryota</taxon>
        <taxon>Rhodophyta</taxon>
        <taxon>Bangiophyceae</taxon>
        <taxon>Porphyridiales</taxon>
        <taxon>Porphyridiaceae</taxon>
        <taxon>Timspurckia</taxon>
    </lineage>
</organism>
<evidence type="ECO:0000259" key="4">
    <source>
        <dbReference type="Pfam" id="PF22725"/>
    </source>
</evidence>
<dbReference type="PANTHER" id="PTHR42840">
    <property type="entry name" value="NAD(P)-BINDING ROSSMANN-FOLD SUPERFAMILY PROTEIN-RELATED"/>
    <property type="match status" value="1"/>
</dbReference>
<dbReference type="GO" id="GO:0016491">
    <property type="term" value="F:oxidoreductase activity"/>
    <property type="evidence" value="ECO:0007669"/>
    <property type="project" value="UniProtKB-KW"/>
</dbReference>
<dbReference type="SUPFAM" id="SSF55347">
    <property type="entry name" value="Glyceraldehyde-3-phosphate dehydrogenase-like, C-terminal domain"/>
    <property type="match status" value="1"/>
</dbReference>
<dbReference type="Pfam" id="PF22725">
    <property type="entry name" value="GFO_IDH_MocA_C3"/>
    <property type="match status" value="1"/>
</dbReference>
<dbReference type="InterPro" id="IPR000683">
    <property type="entry name" value="Gfo/Idh/MocA-like_OxRdtase_N"/>
</dbReference>
<proteinExistence type="inferred from homology"/>